<dbReference type="SUPFAM" id="SSF50494">
    <property type="entry name" value="Trypsin-like serine proteases"/>
    <property type="match status" value="1"/>
</dbReference>
<comment type="caution">
    <text evidence="1">The sequence shown here is derived from an EMBL/GenBank/DDBJ whole genome shotgun (WGS) entry which is preliminary data.</text>
</comment>
<dbReference type="InterPro" id="IPR009003">
    <property type="entry name" value="Peptidase_S1_PA"/>
</dbReference>
<dbReference type="InterPro" id="IPR043504">
    <property type="entry name" value="Peptidase_S1_PA_chymotrypsin"/>
</dbReference>
<dbReference type="AlphaFoldDB" id="A0A367QPA8"/>
<gene>
    <name evidence="1" type="ORF">A6770_27560</name>
</gene>
<evidence type="ECO:0000313" key="1">
    <source>
        <dbReference type="EMBL" id="RCJ25640.1"/>
    </source>
</evidence>
<protein>
    <submittedName>
        <fullName evidence="1">Peptidase S1</fullName>
    </submittedName>
</protein>
<keyword evidence="2" id="KW-1185">Reference proteome</keyword>
<dbReference type="Gene3D" id="2.40.10.10">
    <property type="entry name" value="Trypsin-like serine proteases"/>
    <property type="match status" value="2"/>
</dbReference>
<proteinExistence type="predicted"/>
<dbReference type="Proteomes" id="UP000252107">
    <property type="component" value="Unassembled WGS sequence"/>
</dbReference>
<dbReference type="EMBL" id="LXQD01000313">
    <property type="protein sequence ID" value="RCJ25640.1"/>
    <property type="molecule type" value="Genomic_DNA"/>
</dbReference>
<sequence length="224" mass="24780">MRSSTPLSVKQLQQLSKTITVKISAKELLGSGTLLQRKGQIYTVITNAHVLRAAKPPYQIQTPDGRVYQASVLQVTEFQKDDLAVLQFRSSDVVYPVANVKDTSSLQVGDEVFVGGFTSNVTAQKLSTQTDKDFMFTSGRISLLLDKALDQGYQIGYTNDVRKGMSGAPLLNRHGEVVGINSLHKDPIWDTPEVYQDGSQPEQRLQELITRSSMAVPIRELPNE</sequence>
<evidence type="ECO:0000313" key="2">
    <source>
        <dbReference type="Proteomes" id="UP000252107"/>
    </source>
</evidence>
<organism evidence="1 2">
    <name type="scientific">Nostoc minutum NIES-26</name>
    <dbReference type="NCBI Taxonomy" id="1844469"/>
    <lineage>
        <taxon>Bacteria</taxon>
        <taxon>Bacillati</taxon>
        <taxon>Cyanobacteriota</taxon>
        <taxon>Cyanophyceae</taxon>
        <taxon>Nostocales</taxon>
        <taxon>Nostocaceae</taxon>
        <taxon>Nostoc</taxon>
    </lineage>
</organism>
<dbReference type="PANTHER" id="PTHR43019:SF23">
    <property type="entry name" value="PROTEASE DO-LIKE 5, CHLOROPLASTIC"/>
    <property type="match status" value="1"/>
</dbReference>
<name>A0A367QPA8_9NOSO</name>
<reference evidence="1" key="1">
    <citation type="submission" date="2016-04" db="EMBL/GenBank/DDBJ databases">
        <authorList>
            <person name="Tabuchi Yagui T.R."/>
        </authorList>
    </citation>
    <scope>NUCLEOTIDE SEQUENCE [LARGE SCALE GENOMIC DNA]</scope>
    <source>
        <strain evidence="1">NIES-26</strain>
    </source>
</reference>
<dbReference type="Pfam" id="PF13365">
    <property type="entry name" value="Trypsin_2"/>
    <property type="match status" value="1"/>
</dbReference>
<dbReference type="PANTHER" id="PTHR43019">
    <property type="entry name" value="SERINE ENDOPROTEASE DEGS"/>
    <property type="match status" value="1"/>
</dbReference>
<accession>A0A367QPA8</accession>